<dbReference type="EMBL" id="LIZY01000058">
    <property type="protein sequence ID" value="KPJ63858.1"/>
    <property type="molecule type" value="Genomic_DNA"/>
</dbReference>
<feature type="region of interest" description="Disordered" evidence="1">
    <location>
        <begin position="238"/>
        <end position="262"/>
    </location>
</feature>
<evidence type="ECO:0000313" key="4">
    <source>
        <dbReference type="Proteomes" id="UP000052020"/>
    </source>
</evidence>
<feature type="compositionally biased region" description="Pro residues" evidence="1">
    <location>
        <begin position="239"/>
        <end position="254"/>
    </location>
</feature>
<accession>A0A0S7XMZ0</accession>
<evidence type="ECO:0000313" key="3">
    <source>
        <dbReference type="EMBL" id="KPJ63858.1"/>
    </source>
</evidence>
<dbReference type="InterPro" id="IPR007433">
    <property type="entry name" value="DUF481"/>
</dbReference>
<comment type="caution">
    <text evidence="3">The sequence shown here is derived from an EMBL/GenBank/DDBJ whole genome shotgun (WGS) entry which is preliminary data.</text>
</comment>
<dbReference type="Proteomes" id="UP000052020">
    <property type="component" value="Unassembled WGS sequence"/>
</dbReference>
<sequence length="483" mass="52750">MWLRSWLIALALGAGVALCARAEAAEMTRYRSEHMVVVAIGGLSAETFHTVAETTRLRETVAQVGARAEVMAVPAQVDGLAALLPAGQRAGQGLAIVSRGCLAGPQHSPSWFRVAKSNLAAFHTFSQALFSQRPQACLLALSANGEREVAEVDLLISYLWLRLQSEAPLKGKTTLALLATPPTESPTEGLGLLFLLGPDVRPRARPSEALDWADLQQLAGAMLTGAAVESRVAAALVEPPTPVAPPPKPKPAAKPPKRRPRVRRSIDLDLSGYVASEATYGSGRLALKRDSDRSSVTLRGTVSKTITRIEGVSLSERPSTVRRILEARGEWLQPPSDHYSYLGVSASERKRERERAVIGREAYHFVVAGLGRPISRGWKADLGVGWFKTRNEQEQEGWGPALGWQVKKQLSSRLSLTGSAVVIQPVESPRGTRFQSDLTVSRPLTERLSLRLGLLLDNFTRPLRVREDWSYQARVSLGYRYRN</sequence>
<reference evidence="3 4" key="1">
    <citation type="journal article" date="2015" name="Microbiome">
        <title>Genomic resolution of linkages in carbon, nitrogen, and sulfur cycling among widespread estuary sediment bacteria.</title>
        <authorList>
            <person name="Baker B.J."/>
            <person name="Lazar C.S."/>
            <person name="Teske A.P."/>
            <person name="Dick G.J."/>
        </authorList>
    </citation>
    <scope>NUCLEOTIDE SEQUENCE [LARGE SCALE GENOMIC DNA]</scope>
    <source>
        <strain evidence="3">DG_56</strain>
    </source>
</reference>
<evidence type="ECO:0000256" key="2">
    <source>
        <dbReference type="SAM" id="SignalP"/>
    </source>
</evidence>
<feature type="chain" id="PRO_5006640138" description="DUF481 domain-containing protein" evidence="2">
    <location>
        <begin position="25"/>
        <end position="483"/>
    </location>
</feature>
<evidence type="ECO:0008006" key="5">
    <source>
        <dbReference type="Google" id="ProtNLM"/>
    </source>
</evidence>
<dbReference type="AlphaFoldDB" id="A0A0S7XMZ0"/>
<feature type="signal peptide" evidence="2">
    <location>
        <begin position="1"/>
        <end position="24"/>
    </location>
</feature>
<proteinExistence type="predicted"/>
<gene>
    <name evidence="3" type="ORF">AMK68_02975</name>
</gene>
<protein>
    <recommendedName>
        <fullName evidence="5">DUF481 domain-containing protein</fullName>
    </recommendedName>
</protein>
<organism evidence="3 4">
    <name type="scientific">candidate division KD3-62 bacterium DG_56</name>
    <dbReference type="NCBI Taxonomy" id="1704032"/>
    <lineage>
        <taxon>Bacteria</taxon>
        <taxon>candidate division KD3-62</taxon>
    </lineage>
</organism>
<dbReference type="PATRIC" id="fig|1704032.3.peg.411"/>
<keyword evidence="2" id="KW-0732">Signal</keyword>
<name>A0A0S7XMZ0_9BACT</name>
<evidence type="ECO:0000256" key="1">
    <source>
        <dbReference type="SAM" id="MobiDB-lite"/>
    </source>
</evidence>
<dbReference type="Pfam" id="PF04338">
    <property type="entry name" value="DUF481"/>
    <property type="match status" value="1"/>
</dbReference>